<proteinExistence type="predicted"/>
<feature type="compositionally biased region" description="Low complexity" evidence="1">
    <location>
        <begin position="40"/>
        <end position="59"/>
    </location>
</feature>
<sequence>MDNAFWVASGMVDSSGSQDENVLPVGKFAFLRRWRRVAESRPVTSSASSTRSTSAGSQR</sequence>
<accession>A0A6G9ZCS8</accession>
<evidence type="ECO:0000313" key="3">
    <source>
        <dbReference type="Proteomes" id="UP000500953"/>
    </source>
</evidence>
<protein>
    <submittedName>
        <fullName evidence="2">Uncharacterized protein</fullName>
    </submittedName>
</protein>
<dbReference type="Proteomes" id="UP000500953">
    <property type="component" value="Chromosome"/>
</dbReference>
<gene>
    <name evidence="2" type="ORF">F6W96_38905</name>
</gene>
<reference evidence="2 3" key="1">
    <citation type="journal article" date="2019" name="ACS Chem. Biol.">
        <title>Identification and Mobilization of a Cryptic Antibiotic Biosynthesis Gene Locus from a Human-Pathogenic Nocardia Isolate.</title>
        <authorList>
            <person name="Herisse M."/>
            <person name="Ishida K."/>
            <person name="Porter J.L."/>
            <person name="Howden B."/>
            <person name="Hertweck C."/>
            <person name="Stinear T.P."/>
            <person name="Pidot S.J."/>
        </authorList>
    </citation>
    <scope>NUCLEOTIDE SEQUENCE [LARGE SCALE GENOMIC DNA]</scope>
    <source>
        <strain evidence="2 3">AUSMDU00012715</strain>
    </source>
</reference>
<feature type="region of interest" description="Disordered" evidence="1">
    <location>
        <begin position="38"/>
        <end position="59"/>
    </location>
</feature>
<name>A0A6G9ZCS8_9NOCA</name>
<evidence type="ECO:0000256" key="1">
    <source>
        <dbReference type="SAM" id="MobiDB-lite"/>
    </source>
</evidence>
<organism evidence="2 3">
    <name type="scientific">Nocardia terpenica</name>
    <dbReference type="NCBI Taxonomy" id="455432"/>
    <lineage>
        <taxon>Bacteria</taxon>
        <taxon>Bacillati</taxon>
        <taxon>Actinomycetota</taxon>
        <taxon>Actinomycetes</taxon>
        <taxon>Mycobacteriales</taxon>
        <taxon>Nocardiaceae</taxon>
        <taxon>Nocardia</taxon>
    </lineage>
</organism>
<evidence type="ECO:0000313" key="2">
    <source>
        <dbReference type="EMBL" id="QIS23415.1"/>
    </source>
</evidence>
<dbReference type="AlphaFoldDB" id="A0A6G9ZCS8"/>
<dbReference type="EMBL" id="CP046173">
    <property type="protein sequence ID" value="QIS23415.1"/>
    <property type="molecule type" value="Genomic_DNA"/>
</dbReference>